<comment type="similarity">
    <text evidence="3 10">Belongs to the cytochrome c oxidase bacterial subunit CtaF family.</text>
</comment>
<comment type="subcellular location">
    <subcellularLocation>
        <location evidence="2">Cell membrane</location>
        <topology evidence="2">Multi-pass membrane protein</topology>
    </subcellularLocation>
</comment>
<protein>
    <recommendedName>
        <fullName evidence="10">Cytochrome c oxidase polypeptide 4</fullName>
        <ecNumber evidence="10">7.1.1.9</ecNumber>
    </recommendedName>
    <alternativeName>
        <fullName evidence="10">Cytochrome aa3 subunit 4</fullName>
    </alternativeName>
    <alternativeName>
        <fullName evidence="10">Cytochrome c oxidase polypeptide IV</fullName>
    </alternativeName>
</protein>
<reference evidence="12" key="1">
    <citation type="submission" date="2021-02" db="EMBL/GenBank/DDBJ databases">
        <title>Natronoglycomyces albus gen. nov., sp. nov, a haloalkaliphilic actinobacterium from a soda solonchak soil.</title>
        <authorList>
            <person name="Sorokin D.Y."/>
            <person name="Khijniak T.V."/>
            <person name="Zakharycheva A.P."/>
            <person name="Boueva O.V."/>
            <person name="Ariskina E.V."/>
            <person name="Hahnke R.L."/>
            <person name="Bunk B."/>
            <person name="Sproer C."/>
            <person name="Schumann P."/>
            <person name="Evtushenko L.I."/>
            <person name="Kublanov I.V."/>
        </authorList>
    </citation>
    <scope>NUCLEOTIDE SEQUENCE</scope>
    <source>
        <strain evidence="12">DSM 106290</strain>
    </source>
</reference>
<evidence type="ECO:0000256" key="7">
    <source>
        <dbReference type="ARBA" id="ARBA00022989"/>
    </source>
</evidence>
<dbReference type="GO" id="GO:0022900">
    <property type="term" value="P:electron transport chain"/>
    <property type="evidence" value="ECO:0007669"/>
    <property type="project" value="InterPro"/>
</dbReference>
<dbReference type="PIRSF" id="PIRSF017385">
    <property type="entry name" value="CtaF"/>
    <property type="match status" value="1"/>
</dbReference>
<keyword evidence="13" id="KW-1185">Reference proteome</keyword>
<keyword evidence="7 11" id="KW-1133">Transmembrane helix</keyword>
<dbReference type="EMBL" id="CP070496">
    <property type="protein sequence ID" value="QSB06431.1"/>
    <property type="molecule type" value="Genomic_DNA"/>
</dbReference>
<comment type="function">
    <text evidence="1 10">Part of cytochrome c oxidase, its function is unknown.</text>
</comment>
<feature type="transmembrane region" description="Helical" evidence="11">
    <location>
        <begin position="39"/>
        <end position="61"/>
    </location>
</feature>
<evidence type="ECO:0000256" key="11">
    <source>
        <dbReference type="SAM" id="Phobius"/>
    </source>
</evidence>
<evidence type="ECO:0000256" key="6">
    <source>
        <dbReference type="ARBA" id="ARBA00022967"/>
    </source>
</evidence>
<dbReference type="Pfam" id="PF12270">
    <property type="entry name" value="Cyt_c_ox_IV"/>
    <property type="match status" value="1"/>
</dbReference>
<evidence type="ECO:0000256" key="1">
    <source>
        <dbReference type="ARBA" id="ARBA00002536"/>
    </source>
</evidence>
<keyword evidence="8 10" id="KW-0472">Membrane</keyword>
<dbReference type="InterPro" id="IPR021050">
    <property type="entry name" value="Cyt_c_oxidase_su4_actinobac"/>
</dbReference>
<dbReference type="AlphaFoldDB" id="A0A895XL42"/>
<sequence>MRTEHRMFFWVMITMFLFAGIYGYWTLTDDTAAFGGSGIEWVGFVALLLSGLLCAMVWAYFWMVSRRIDDRPEDRADGEISDVSGEVGFFSPGSYWPFGIAFFAMITGFGVVYWVPWVMVAGTVGILGTSGGLLFEYYTGTRKFGPQ</sequence>
<feature type="transmembrane region" description="Helical" evidence="11">
    <location>
        <begin position="120"/>
        <end position="138"/>
    </location>
</feature>
<keyword evidence="6 10" id="KW-1278">Translocase</keyword>
<evidence type="ECO:0000256" key="8">
    <source>
        <dbReference type="ARBA" id="ARBA00023136"/>
    </source>
</evidence>
<evidence type="ECO:0000256" key="10">
    <source>
        <dbReference type="PIRNR" id="PIRNR017385"/>
    </source>
</evidence>
<evidence type="ECO:0000313" key="12">
    <source>
        <dbReference type="EMBL" id="QSB06431.1"/>
    </source>
</evidence>
<name>A0A895XL42_9ACTN</name>
<dbReference type="KEGG" id="nav:JQS30_05875"/>
<feature type="transmembrane region" description="Helical" evidence="11">
    <location>
        <begin position="95"/>
        <end position="114"/>
    </location>
</feature>
<dbReference type="RefSeq" id="WP_213172440.1">
    <property type="nucleotide sequence ID" value="NZ_CP070496.1"/>
</dbReference>
<evidence type="ECO:0000256" key="3">
    <source>
        <dbReference type="ARBA" id="ARBA00006870"/>
    </source>
</evidence>
<evidence type="ECO:0000313" key="13">
    <source>
        <dbReference type="Proteomes" id="UP000662939"/>
    </source>
</evidence>
<proteinExistence type="inferred from homology"/>
<feature type="transmembrane region" description="Helical" evidence="11">
    <location>
        <begin position="7"/>
        <end position="27"/>
    </location>
</feature>
<keyword evidence="5 11" id="KW-0812">Transmembrane</keyword>
<comment type="catalytic activity">
    <reaction evidence="9 10">
        <text>4 Fe(II)-[cytochrome c] + O2 + 8 H(+)(in) = 4 Fe(III)-[cytochrome c] + 2 H2O + 4 H(+)(out)</text>
        <dbReference type="Rhea" id="RHEA:11436"/>
        <dbReference type="Rhea" id="RHEA-COMP:10350"/>
        <dbReference type="Rhea" id="RHEA-COMP:14399"/>
        <dbReference type="ChEBI" id="CHEBI:15377"/>
        <dbReference type="ChEBI" id="CHEBI:15378"/>
        <dbReference type="ChEBI" id="CHEBI:15379"/>
        <dbReference type="ChEBI" id="CHEBI:29033"/>
        <dbReference type="ChEBI" id="CHEBI:29034"/>
        <dbReference type="EC" id="7.1.1.9"/>
    </reaction>
</comment>
<keyword evidence="4 10" id="KW-1003">Cell membrane</keyword>
<dbReference type="Proteomes" id="UP000662939">
    <property type="component" value="Chromosome"/>
</dbReference>
<evidence type="ECO:0000256" key="4">
    <source>
        <dbReference type="ARBA" id="ARBA00022475"/>
    </source>
</evidence>
<evidence type="ECO:0000256" key="5">
    <source>
        <dbReference type="ARBA" id="ARBA00022692"/>
    </source>
</evidence>
<evidence type="ECO:0000256" key="2">
    <source>
        <dbReference type="ARBA" id="ARBA00004651"/>
    </source>
</evidence>
<dbReference type="GO" id="GO:0004129">
    <property type="term" value="F:cytochrome-c oxidase activity"/>
    <property type="evidence" value="ECO:0007669"/>
    <property type="project" value="UniProtKB-EC"/>
</dbReference>
<evidence type="ECO:0000256" key="9">
    <source>
        <dbReference type="ARBA" id="ARBA00047816"/>
    </source>
</evidence>
<dbReference type="GO" id="GO:0005886">
    <property type="term" value="C:plasma membrane"/>
    <property type="evidence" value="ECO:0007669"/>
    <property type="project" value="UniProtKB-SubCell"/>
</dbReference>
<comment type="subunit">
    <text evidence="10">Associates with subunits I, II and III to form cytochrome c oxidase.</text>
</comment>
<gene>
    <name evidence="12" type="ORF">JQS30_05875</name>
</gene>
<accession>A0A895XL42</accession>
<organism evidence="12 13">
    <name type="scientific">Natronoglycomyces albus</name>
    <dbReference type="NCBI Taxonomy" id="2811108"/>
    <lineage>
        <taxon>Bacteria</taxon>
        <taxon>Bacillati</taxon>
        <taxon>Actinomycetota</taxon>
        <taxon>Actinomycetes</taxon>
        <taxon>Glycomycetales</taxon>
        <taxon>Glycomycetaceae</taxon>
        <taxon>Natronoglycomyces</taxon>
    </lineage>
</organism>
<dbReference type="EC" id="7.1.1.9" evidence="10"/>